<gene>
    <name evidence="3" type="ORF">MEDL_59574</name>
</gene>
<reference evidence="3" key="1">
    <citation type="submission" date="2021-03" db="EMBL/GenBank/DDBJ databases">
        <authorList>
            <person name="Bekaert M."/>
        </authorList>
    </citation>
    <scope>NUCLEOTIDE SEQUENCE</scope>
</reference>
<dbReference type="InterPro" id="IPR001584">
    <property type="entry name" value="Integrase_cat-core"/>
</dbReference>
<evidence type="ECO:0000313" key="3">
    <source>
        <dbReference type="EMBL" id="CAG2247689.1"/>
    </source>
</evidence>
<dbReference type="SUPFAM" id="SSF50630">
    <property type="entry name" value="Acid proteases"/>
    <property type="match status" value="1"/>
</dbReference>
<dbReference type="Gene3D" id="3.30.420.10">
    <property type="entry name" value="Ribonuclease H-like superfamily/Ribonuclease H"/>
    <property type="match status" value="1"/>
</dbReference>
<dbReference type="Pfam" id="PF17921">
    <property type="entry name" value="Integrase_H2C2"/>
    <property type="match status" value="1"/>
</dbReference>
<dbReference type="SUPFAM" id="SSF56672">
    <property type="entry name" value="DNA/RNA polymerases"/>
    <property type="match status" value="1"/>
</dbReference>
<dbReference type="Pfam" id="PF00665">
    <property type="entry name" value="rve"/>
    <property type="match status" value="1"/>
</dbReference>
<dbReference type="PROSITE" id="PS50994">
    <property type="entry name" value="INTEGRASE"/>
    <property type="match status" value="1"/>
</dbReference>
<dbReference type="InterPro" id="IPR054465">
    <property type="entry name" value="Integrase_p58-like_C"/>
</dbReference>
<keyword evidence="4" id="KW-1185">Reference proteome</keyword>
<evidence type="ECO:0000313" key="4">
    <source>
        <dbReference type="Proteomes" id="UP000683360"/>
    </source>
</evidence>
<dbReference type="EMBL" id="CAJPWZ010002912">
    <property type="protein sequence ID" value="CAG2247689.1"/>
    <property type="molecule type" value="Genomic_DNA"/>
</dbReference>
<dbReference type="OrthoDB" id="6052309at2759"/>
<dbReference type="Gene3D" id="3.10.10.10">
    <property type="entry name" value="HIV Type 1 Reverse Transcriptase, subunit A, domain 1"/>
    <property type="match status" value="1"/>
</dbReference>
<dbReference type="Proteomes" id="UP000683360">
    <property type="component" value="Unassembled WGS sequence"/>
</dbReference>
<dbReference type="AlphaFoldDB" id="A0A8S3UPN4"/>
<protein>
    <recommendedName>
        <fullName evidence="2">Integrase catalytic domain-containing protein</fullName>
    </recommendedName>
</protein>
<dbReference type="FunFam" id="1.10.340.70:FF:000001">
    <property type="entry name" value="Retrovirus-related Pol polyprotein from transposon gypsy-like Protein"/>
    <property type="match status" value="1"/>
</dbReference>
<name>A0A8S3UPN4_MYTED</name>
<evidence type="ECO:0000256" key="1">
    <source>
        <dbReference type="SAM" id="MobiDB-lite"/>
    </source>
</evidence>
<sequence>MEKQIKGPLIVRLSAISNNCWFANVEIGGLDTNMLIDTGSAVTLISKENYDELKCDKSKLIKVTSTLATADGEPLTVLGETKLSITLGGKNFINSVIVAELGGMPGILGLDFLSRNAFVIDTGKGRLCSPLVDVQLIREGSLDIRCARVHLAETVHIPAHCEMFVTGKIRGHFPSTKDGCLEPLDRFRGGEHVIIPKSLTDTTKTNIVFSIMNPTPNPKILKKNIQVATVHPVEQILSGQFGQKEKVSYGDRCGFEKRISSIRPEVSPDLPAHLQPLVDNSSKKLTHDQRAALTTVIKKYSDIFMEPDGILGQTNLFEHTIDTGDAKPIKLPPRRLPIHMREIAETEIEKMLEQDIIEHSNSPWAAPICSANNNAGNCPVSVISKHDKTLNNSNQTKHVSDDSDVNTSVDYQESNWTQQWSTTELKQYQHEDKTISSMLSLRQIHGKEKPHISTPDQDLSTLLKQWELLDVIDDILYRRWENSDGTSYQQLVAPKRIRGEILRLLHDCRTAGHFGRDRTIAKVRARFYWPGMTTDITRWCQTCLLCQQRKPGPGLGKSPMQHRNVYRPMECIAIDLMGPLPITDHSNEYIMVVSDYFTKWTEAYPLKEHCAQTVADKLVTEFISRFGAPCRIHTDQGREFESKLFASMCDLLEIEKTRTTPYHPQSDGMVERYNRTLQQILSMFVNENKDDWDSHLPYVTMAYRACTHESTKCSPNLLMLGREISLPIDILTGSNQDEISSFCPNLYIEWMRDAMQRAFDKVHENLQSSFHRQKKYYDCKLKHRQFEIGNKVLRWYPPKANKKLELGWIGPYKISRKLSDITYEIKDCKNSKLKVVHVDHLKALYTRDDTSDAPVQEEPLTEQTLDQSIWIDYTVDNITDIQDENVHNVETKPASPKYSSRGRQIKPPIKFSPY</sequence>
<feature type="domain" description="Integrase catalytic" evidence="2">
    <location>
        <begin position="564"/>
        <end position="723"/>
    </location>
</feature>
<dbReference type="InterPro" id="IPR021109">
    <property type="entry name" value="Peptidase_aspartic_dom_sf"/>
</dbReference>
<dbReference type="GO" id="GO:0015074">
    <property type="term" value="P:DNA integration"/>
    <property type="evidence" value="ECO:0007669"/>
    <property type="project" value="InterPro"/>
</dbReference>
<accession>A0A8S3UPN4</accession>
<dbReference type="PANTHER" id="PTHR37984">
    <property type="entry name" value="PROTEIN CBG26694"/>
    <property type="match status" value="1"/>
</dbReference>
<dbReference type="InterPro" id="IPR041588">
    <property type="entry name" value="Integrase_H2C2"/>
</dbReference>
<feature type="region of interest" description="Disordered" evidence="1">
    <location>
        <begin position="886"/>
        <end position="914"/>
    </location>
</feature>
<dbReference type="PANTHER" id="PTHR37984:SF15">
    <property type="entry name" value="INTEGRASE CATALYTIC DOMAIN-CONTAINING PROTEIN"/>
    <property type="match status" value="1"/>
</dbReference>
<evidence type="ECO:0000259" key="2">
    <source>
        <dbReference type="PROSITE" id="PS50994"/>
    </source>
</evidence>
<dbReference type="Gene3D" id="1.10.340.70">
    <property type="match status" value="1"/>
</dbReference>
<dbReference type="Gene3D" id="2.40.70.10">
    <property type="entry name" value="Acid Proteases"/>
    <property type="match status" value="1"/>
</dbReference>
<dbReference type="InterPro" id="IPR012337">
    <property type="entry name" value="RNaseH-like_sf"/>
</dbReference>
<dbReference type="GO" id="GO:0003676">
    <property type="term" value="F:nucleic acid binding"/>
    <property type="evidence" value="ECO:0007669"/>
    <property type="project" value="InterPro"/>
</dbReference>
<dbReference type="InterPro" id="IPR043502">
    <property type="entry name" value="DNA/RNA_pol_sf"/>
</dbReference>
<dbReference type="CDD" id="cd00303">
    <property type="entry name" value="retropepsin_like"/>
    <property type="match status" value="1"/>
</dbReference>
<dbReference type="Pfam" id="PF13975">
    <property type="entry name" value="gag-asp_proteas"/>
    <property type="match status" value="1"/>
</dbReference>
<dbReference type="Pfam" id="PF22938">
    <property type="entry name" value="Integrase_p58_C"/>
    <property type="match status" value="1"/>
</dbReference>
<dbReference type="FunFam" id="3.30.420.10:FF:000032">
    <property type="entry name" value="Retrovirus-related Pol polyprotein from transposon 297-like Protein"/>
    <property type="match status" value="1"/>
</dbReference>
<organism evidence="3 4">
    <name type="scientific">Mytilus edulis</name>
    <name type="common">Blue mussel</name>
    <dbReference type="NCBI Taxonomy" id="6550"/>
    <lineage>
        <taxon>Eukaryota</taxon>
        <taxon>Metazoa</taxon>
        <taxon>Spiralia</taxon>
        <taxon>Lophotrochozoa</taxon>
        <taxon>Mollusca</taxon>
        <taxon>Bivalvia</taxon>
        <taxon>Autobranchia</taxon>
        <taxon>Pteriomorphia</taxon>
        <taxon>Mytilida</taxon>
        <taxon>Mytiloidea</taxon>
        <taxon>Mytilidae</taxon>
        <taxon>Mytilinae</taxon>
        <taxon>Mytilus</taxon>
    </lineage>
</organism>
<dbReference type="InterPro" id="IPR036397">
    <property type="entry name" value="RNaseH_sf"/>
</dbReference>
<proteinExistence type="predicted"/>
<comment type="caution">
    <text evidence="3">The sequence shown here is derived from an EMBL/GenBank/DDBJ whole genome shotgun (WGS) entry which is preliminary data.</text>
</comment>
<dbReference type="InterPro" id="IPR050951">
    <property type="entry name" value="Retrovirus_Pol_polyprotein"/>
</dbReference>
<dbReference type="SUPFAM" id="SSF53098">
    <property type="entry name" value="Ribonuclease H-like"/>
    <property type="match status" value="1"/>
</dbReference>